<organism evidence="5 8">
    <name type="scientific">Mycobacteroides abscessus</name>
    <dbReference type="NCBI Taxonomy" id="36809"/>
    <lineage>
        <taxon>Bacteria</taxon>
        <taxon>Bacillati</taxon>
        <taxon>Actinomycetota</taxon>
        <taxon>Actinomycetes</taxon>
        <taxon>Mycobacteriales</taxon>
        <taxon>Mycobacteriaceae</taxon>
        <taxon>Mycobacteroides</taxon>
    </lineage>
</organism>
<keyword evidence="2" id="KW-0732">Signal</keyword>
<dbReference type="EMBL" id="CSWP01000003">
    <property type="protein sequence ID" value="CPV49061.1"/>
    <property type="molecule type" value="Genomic_DNA"/>
</dbReference>
<dbReference type="Proteomes" id="UP000038487">
    <property type="component" value="Unassembled WGS sequence"/>
</dbReference>
<dbReference type="PATRIC" id="fig|36809.44.peg.4684"/>
<dbReference type="EMBL" id="CSUW01000010">
    <property type="protein sequence ID" value="CPT54895.1"/>
    <property type="molecule type" value="Genomic_DNA"/>
</dbReference>
<evidence type="ECO:0000313" key="7">
    <source>
        <dbReference type="Proteomes" id="UP000045782"/>
    </source>
</evidence>
<accession>A0A0U0ZVQ5</accession>
<name>A0A0U0ZVQ5_9MYCO</name>
<gene>
    <name evidence="5" type="ORF">D2E76_23545</name>
    <name evidence="3" type="ORF">ERS075527_04089</name>
    <name evidence="4" type="ORF">ERS075579_02070</name>
</gene>
<evidence type="ECO:0000313" key="6">
    <source>
        <dbReference type="Proteomes" id="UP000038487"/>
    </source>
</evidence>
<evidence type="ECO:0000313" key="5">
    <source>
        <dbReference type="EMBL" id="RIT32225.1"/>
    </source>
</evidence>
<reference evidence="3 6" key="1">
    <citation type="submission" date="2015-03" db="EMBL/GenBank/DDBJ databases">
        <authorList>
            <consortium name="Pathogen Informatics"/>
            <person name="Murphy D."/>
        </authorList>
    </citation>
    <scope>NUCLEOTIDE SEQUENCE [LARGE SCALE GENOMIC DNA]</scope>
    <source>
        <strain evidence="3 6">PAP036</strain>
    </source>
</reference>
<protein>
    <submittedName>
        <fullName evidence="5">Uncharacterized protein</fullName>
    </submittedName>
</protein>
<feature type="chain" id="PRO_5015047880" evidence="2">
    <location>
        <begin position="20"/>
        <end position="103"/>
    </location>
</feature>
<dbReference type="OMA" id="GMKQWAG"/>
<proteinExistence type="predicted"/>
<evidence type="ECO:0000313" key="4">
    <source>
        <dbReference type="EMBL" id="CPV49061.1"/>
    </source>
</evidence>
<reference evidence="4 7" key="2">
    <citation type="submission" date="2015-03" db="EMBL/GenBank/DDBJ databases">
        <authorList>
            <person name="Murphy D."/>
        </authorList>
    </citation>
    <scope>NUCLEOTIDE SEQUENCE [LARGE SCALE GENOMIC DNA]</scope>
    <source>
        <strain evidence="4 7">PAP088</strain>
    </source>
</reference>
<dbReference type="Proteomes" id="UP000284557">
    <property type="component" value="Unassembled WGS sequence"/>
</dbReference>
<sequence length="103" mass="10566">MRTICSMAAGFGLAVSVFAAPIASALPGEGPVAVQCQVYADNNFGPPGFGPGGMPGMGFGMKQWAGTVIGRGSNEGEARQDAQRQMWGPYGMSPELRDCVPAA</sequence>
<dbReference type="GeneID" id="93381378"/>
<evidence type="ECO:0000313" key="3">
    <source>
        <dbReference type="EMBL" id="CPT54895.1"/>
    </source>
</evidence>
<evidence type="ECO:0000256" key="1">
    <source>
        <dbReference type="SAM" id="MobiDB-lite"/>
    </source>
</evidence>
<dbReference type="EMBL" id="QXBN01000024">
    <property type="protein sequence ID" value="RIT32225.1"/>
    <property type="molecule type" value="Genomic_DNA"/>
</dbReference>
<dbReference type="RefSeq" id="WP_005064001.1">
    <property type="nucleotide sequence ID" value="NZ_CM125927.1"/>
</dbReference>
<reference evidence="5 8" key="3">
    <citation type="submission" date="2018-08" db="EMBL/GenBank/DDBJ databases">
        <title>Linezolid Resistance in Mycobacterium abscessus: MIC Distribution and Comprehensive Investigation of Resistance Mechanisms.</title>
        <authorList>
            <person name="Ye M."/>
            <person name="Xu L."/>
            <person name="Zou Y."/>
            <person name="Li B."/>
            <person name="Guo Q."/>
            <person name="Zhang Y."/>
            <person name="Zhan M."/>
            <person name="Xu B."/>
            <person name="Yu F."/>
            <person name="Zhang Z."/>
            <person name="Chu H."/>
        </authorList>
    </citation>
    <scope>NUCLEOTIDE SEQUENCE [LARGE SCALE GENOMIC DNA]</scope>
    <source>
        <strain evidence="5 8">G143</strain>
    </source>
</reference>
<dbReference type="Proteomes" id="UP000045782">
    <property type="component" value="Unassembled WGS sequence"/>
</dbReference>
<feature type="signal peptide" evidence="2">
    <location>
        <begin position="1"/>
        <end position="19"/>
    </location>
</feature>
<evidence type="ECO:0000313" key="8">
    <source>
        <dbReference type="Proteomes" id="UP000284557"/>
    </source>
</evidence>
<dbReference type="AlphaFoldDB" id="A0A0U0ZVQ5"/>
<feature type="region of interest" description="Disordered" evidence="1">
    <location>
        <begin position="71"/>
        <end position="103"/>
    </location>
</feature>
<evidence type="ECO:0000256" key="2">
    <source>
        <dbReference type="SAM" id="SignalP"/>
    </source>
</evidence>